<dbReference type="GO" id="GO:0071966">
    <property type="term" value="P:fungal-type cell wall polysaccharide metabolic process"/>
    <property type="evidence" value="ECO:0007669"/>
    <property type="project" value="TreeGrafter"/>
</dbReference>
<feature type="domain" description="Asl1-like glycosyl hydrolase catalytic" evidence="1">
    <location>
        <begin position="1"/>
        <end position="204"/>
    </location>
</feature>
<reference evidence="2" key="1">
    <citation type="journal article" date="2023" name="Mol. Phylogenet. Evol.">
        <title>Genome-scale phylogeny and comparative genomics of the fungal order Sordariales.</title>
        <authorList>
            <person name="Hensen N."/>
            <person name="Bonometti L."/>
            <person name="Westerberg I."/>
            <person name="Brannstrom I.O."/>
            <person name="Guillou S."/>
            <person name="Cros-Aarteil S."/>
            <person name="Calhoun S."/>
            <person name="Haridas S."/>
            <person name="Kuo A."/>
            <person name="Mondo S."/>
            <person name="Pangilinan J."/>
            <person name="Riley R."/>
            <person name="LaButti K."/>
            <person name="Andreopoulos B."/>
            <person name="Lipzen A."/>
            <person name="Chen C."/>
            <person name="Yan M."/>
            <person name="Daum C."/>
            <person name="Ng V."/>
            <person name="Clum A."/>
            <person name="Steindorff A."/>
            <person name="Ohm R.A."/>
            <person name="Martin F."/>
            <person name="Silar P."/>
            <person name="Natvig D.O."/>
            <person name="Lalanne C."/>
            <person name="Gautier V."/>
            <person name="Ament-Velasquez S.L."/>
            <person name="Kruys A."/>
            <person name="Hutchinson M.I."/>
            <person name="Powell A.J."/>
            <person name="Barry K."/>
            <person name="Miller A.N."/>
            <person name="Grigoriev I.V."/>
            <person name="Debuchy R."/>
            <person name="Gladieux P."/>
            <person name="Hiltunen Thoren M."/>
            <person name="Johannesson H."/>
        </authorList>
    </citation>
    <scope>NUCLEOTIDE SEQUENCE</scope>
    <source>
        <strain evidence="2">CBS 958.72</strain>
    </source>
</reference>
<reference evidence="2" key="2">
    <citation type="submission" date="2023-06" db="EMBL/GenBank/DDBJ databases">
        <authorList>
            <consortium name="Lawrence Berkeley National Laboratory"/>
            <person name="Haridas S."/>
            <person name="Hensen N."/>
            <person name="Bonometti L."/>
            <person name="Westerberg I."/>
            <person name="Brannstrom I.O."/>
            <person name="Guillou S."/>
            <person name="Cros-Aarteil S."/>
            <person name="Calhoun S."/>
            <person name="Kuo A."/>
            <person name="Mondo S."/>
            <person name="Pangilinan J."/>
            <person name="Riley R."/>
            <person name="Labutti K."/>
            <person name="Andreopoulos B."/>
            <person name="Lipzen A."/>
            <person name="Chen C."/>
            <person name="Yanf M."/>
            <person name="Daum C."/>
            <person name="Ng V."/>
            <person name="Clum A."/>
            <person name="Steindorff A."/>
            <person name="Ohm R."/>
            <person name="Martin F."/>
            <person name="Silar P."/>
            <person name="Natvig D."/>
            <person name="Lalanne C."/>
            <person name="Gautier V."/>
            <person name="Ament-Velasquez S.L."/>
            <person name="Kruys A."/>
            <person name="Hutchinson M.I."/>
            <person name="Powell A.J."/>
            <person name="Barry K."/>
            <person name="Miller A.N."/>
            <person name="Grigoriev I.V."/>
            <person name="Debuchy R."/>
            <person name="Gladieux P."/>
            <person name="Thoren M.H."/>
            <person name="Johannesson H."/>
        </authorList>
    </citation>
    <scope>NUCLEOTIDE SEQUENCE</scope>
    <source>
        <strain evidence="2">CBS 958.72</strain>
    </source>
</reference>
<dbReference type="InterPro" id="IPR024655">
    <property type="entry name" value="Asl1_glyco_hydro_catalytic"/>
</dbReference>
<dbReference type="GO" id="GO:0009277">
    <property type="term" value="C:fungal-type cell wall"/>
    <property type="evidence" value="ECO:0007669"/>
    <property type="project" value="TreeGrafter"/>
</dbReference>
<evidence type="ECO:0000313" key="2">
    <source>
        <dbReference type="EMBL" id="KAK3379672.1"/>
    </source>
</evidence>
<comment type="caution">
    <text evidence="2">The sequence shown here is derived from an EMBL/GenBank/DDBJ whole genome shotgun (WGS) entry which is preliminary data.</text>
</comment>
<name>A0AAE0TSF9_9PEZI</name>
<dbReference type="InterPro" id="IPR053183">
    <property type="entry name" value="ASL1"/>
</dbReference>
<gene>
    <name evidence="2" type="ORF">B0T24DRAFT_612610</name>
</gene>
<dbReference type="Gene3D" id="3.20.20.80">
    <property type="entry name" value="Glycosidases"/>
    <property type="match status" value="1"/>
</dbReference>
<sequence>MYHGPGNGADVNGIFAKLGQGNTPWVLGYNEPDFDVGHGGVAASPQQAYDAWGNDLFRFSDRGARLVCPGVSSYDTDRSQFTGGPSGLTWLRQFASIGGNRPEQFRCDAQALHWYGDASLGSGADQARLFIDYVSRAHGTVNDIFHRDMDLWITEFAPEPKENPDVMADFLQVAMPWLDAQPYVARYSPFKAEFMLDGNRNLNAAGNVFIFGHR</sequence>
<dbReference type="Proteomes" id="UP001287356">
    <property type="component" value="Unassembled WGS sequence"/>
</dbReference>
<dbReference type="PANTHER" id="PTHR34154">
    <property type="entry name" value="ALKALI-SENSITIVE LINKAGE PROTEIN 1"/>
    <property type="match status" value="1"/>
</dbReference>
<dbReference type="InterPro" id="IPR017853">
    <property type="entry name" value="GH"/>
</dbReference>
<protein>
    <recommendedName>
        <fullName evidence="1">Asl1-like glycosyl hydrolase catalytic domain-containing protein</fullName>
    </recommendedName>
</protein>
<dbReference type="EMBL" id="JAULSN010000002">
    <property type="protein sequence ID" value="KAK3379672.1"/>
    <property type="molecule type" value="Genomic_DNA"/>
</dbReference>
<evidence type="ECO:0000259" key="1">
    <source>
        <dbReference type="Pfam" id="PF11790"/>
    </source>
</evidence>
<keyword evidence="3" id="KW-1185">Reference proteome</keyword>
<dbReference type="SUPFAM" id="SSF51445">
    <property type="entry name" value="(Trans)glycosidases"/>
    <property type="match status" value="1"/>
</dbReference>
<evidence type="ECO:0000313" key="3">
    <source>
        <dbReference type="Proteomes" id="UP001287356"/>
    </source>
</evidence>
<dbReference type="Pfam" id="PF11790">
    <property type="entry name" value="Glyco_hydro_cc"/>
    <property type="match status" value="1"/>
</dbReference>
<organism evidence="2 3">
    <name type="scientific">Lasiosphaeria ovina</name>
    <dbReference type="NCBI Taxonomy" id="92902"/>
    <lineage>
        <taxon>Eukaryota</taxon>
        <taxon>Fungi</taxon>
        <taxon>Dikarya</taxon>
        <taxon>Ascomycota</taxon>
        <taxon>Pezizomycotina</taxon>
        <taxon>Sordariomycetes</taxon>
        <taxon>Sordariomycetidae</taxon>
        <taxon>Sordariales</taxon>
        <taxon>Lasiosphaeriaceae</taxon>
        <taxon>Lasiosphaeria</taxon>
    </lineage>
</organism>
<accession>A0AAE0TSF9</accession>
<dbReference type="AlphaFoldDB" id="A0AAE0TSF9"/>
<dbReference type="PANTHER" id="PTHR34154:SF3">
    <property type="entry name" value="ALKALI-SENSITIVE LINKAGE PROTEIN 1"/>
    <property type="match status" value="1"/>
</dbReference>
<proteinExistence type="predicted"/>